<dbReference type="InterPro" id="IPR011008">
    <property type="entry name" value="Dimeric_a/b-barrel"/>
</dbReference>
<accession>A0A1G7L1J5</accession>
<dbReference type="PANTHER" id="PTHR40260">
    <property type="entry name" value="BLR8190 PROTEIN"/>
    <property type="match status" value="1"/>
</dbReference>
<evidence type="ECO:0000313" key="1">
    <source>
        <dbReference type="EMBL" id="SDF43377.1"/>
    </source>
</evidence>
<dbReference type="eggNOG" id="ENOG5032S97">
    <property type="taxonomic scope" value="Bacteria"/>
</dbReference>
<dbReference type="RefSeq" id="WP_025615622.1">
    <property type="nucleotide sequence ID" value="NZ_CANMGP010000008.1"/>
</dbReference>
<protein>
    <submittedName>
        <fullName evidence="1">Uncharacterized protein</fullName>
    </submittedName>
</protein>
<evidence type="ECO:0000313" key="2">
    <source>
        <dbReference type="Proteomes" id="UP000182114"/>
    </source>
</evidence>
<name>A0A1G7L1J5_9FLAO</name>
<dbReference type="NCBIfam" id="TIGR02118">
    <property type="entry name" value="EthD family reductase"/>
    <property type="match status" value="1"/>
</dbReference>
<dbReference type="Proteomes" id="UP000182114">
    <property type="component" value="Unassembled WGS sequence"/>
</dbReference>
<dbReference type="AlphaFoldDB" id="A0A1G7L1J5"/>
<dbReference type="SUPFAM" id="SSF54909">
    <property type="entry name" value="Dimeric alpha+beta barrel"/>
    <property type="match status" value="1"/>
</dbReference>
<gene>
    <name evidence="1" type="ORF">SAMN04487992_11521</name>
</gene>
<reference evidence="2" key="1">
    <citation type="submission" date="2016-10" db="EMBL/GenBank/DDBJ databases">
        <authorList>
            <person name="Varghese N."/>
            <person name="Submissions S."/>
        </authorList>
    </citation>
    <scope>NUCLEOTIDE SEQUENCE [LARGE SCALE GENOMIC DNA]</scope>
    <source>
        <strain evidence="2">DSM 24729</strain>
    </source>
</reference>
<dbReference type="Gene3D" id="3.30.70.100">
    <property type="match status" value="1"/>
</dbReference>
<dbReference type="EMBL" id="FNBD01000015">
    <property type="protein sequence ID" value="SDF43377.1"/>
    <property type="molecule type" value="Genomic_DNA"/>
</dbReference>
<organism evidence="1 2">
    <name type="scientific">Cellulophaga baltica</name>
    <dbReference type="NCBI Taxonomy" id="76594"/>
    <lineage>
        <taxon>Bacteria</taxon>
        <taxon>Pseudomonadati</taxon>
        <taxon>Bacteroidota</taxon>
        <taxon>Flavobacteriia</taxon>
        <taxon>Flavobacteriales</taxon>
        <taxon>Flavobacteriaceae</taxon>
        <taxon>Cellulophaga</taxon>
    </lineage>
</organism>
<sequence>MIKLTVLYPNTPELKFDKAYYIKEHGQLLKDLLGDAIISSDVNMGLSGAQPNTPAPYVVISNIIFESLKSFQESFGANAEKILGDLPNFSNVKPEVQISEIV</sequence>
<dbReference type="PANTHER" id="PTHR40260:SF2">
    <property type="entry name" value="BLR8190 PROTEIN"/>
    <property type="match status" value="1"/>
</dbReference>
<dbReference type="InterPro" id="IPR009799">
    <property type="entry name" value="EthD_dom"/>
</dbReference>
<keyword evidence="2" id="KW-1185">Reference proteome</keyword>
<dbReference type="GO" id="GO:0016491">
    <property type="term" value="F:oxidoreductase activity"/>
    <property type="evidence" value="ECO:0007669"/>
    <property type="project" value="InterPro"/>
</dbReference>
<dbReference type="GeneID" id="78061090"/>
<proteinExistence type="predicted"/>